<accession>A0A2Z6M9Z6</accession>
<dbReference type="Gene3D" id="3.30.70.270">
    <property type="match status" value="1"/>
</dbReference>
<dbReference type="Gene3D" id="3.10.10.10">
    <property type="entry name" value="HIV Type 1 Reverse Transcriptase, subunit A, domain 1"/>
    <property type="match status" value="1"/>
</dbReference>
<dbReference type="PANTHER" id="PTHR48475:SF2">
    <property type="entry name" value="RIBONUCLEASE H"/>
    <property type="match status" value="1"/>
</dbReference>
<dbReference type="CDD" id="cd00303">
    <property type="entry name" value="retropepsin_like"/>
    <property type="match status" value="1"/>
</dbReference>
<sequence>MSPTHPNGHFPMNLPILTGNKNYDNWVKQMKVVFLYQDMWGIVTEGVPALGARASEEDKESNKELKKMDYKALFIIHHCVDPDNFEKVGDCESSKEAWDILAQSFGGAEQVKEVKLQTYKRQFDLIQMEESETVSDYFTKVIKLVNQIKNCGEVIESKFVVSKILRSLTPRFDHVVATIETSKRISEISKEELLGCLESNEQRMNERAAVKGKSEVALQVQLNKGKRGKGRGNGNRGRGNYNNGAKDSQAESPNSQKSNNNHGNSRRGYNNRGRGGRKKKEPENNAKLSKQENEDVLLMVTTNEEAKFKDQWYLDSGCSSHMTGRRDWFVSINKSMKSKVKFGNDSTLAAEGVGDVLIMRKDGKQSLIYIPGLAALPPPIMHNTIMGPDTEAWCAYHRCKGHDTERCFRLRDLIEELIRSGHLRKFLEDAAKGQIAIPKQTPNQQKGDGGGESNSARKRYVRKSKFEICSVGSSTFPHTPEISFNPEDAWDVIPHDDDPLVIQVQILNCDVKRVLIDSGSSADILYWDSYKATRLSDDQLNPYSGTLVGFSGEQVDVMGHITLYTTFSDDENAKTIKVRYLVVKTLFTSYNIIIGRPVFNALGAVMSTLYLSIKYPLNNGKVRVVKGDQVLARKCYESSLKIRHRPSKPVLHPVSGERTNEINMVSVTDLDPREEFQDRRVSPIEDLDKVQIGEQPHQTTSTGTSLKPEERERIITVLRNNRDLFAWQPSDMPGIDESVITHKLSVSPINKSVVQRKRKVGEERRAAITEEVAKLKEAGFIEEIKYPTWLENVVMVKKASGKWRMCVDFTDLNKSCPKDPYPLPNIDRIIDGASGYKTLSFMDAYSSYNQIKMHPMDAQHTTFMFNTCNYFYNVMPFGLKNAKATYQRLMDRVFLEQIGKNLEVYIDDMVVKTQKEGEHDKDLDDILKSVRKREGLSLFRHIEKEREGKTLYLYLAVFEKALNSALVQEVGEEKKSPFTLQYFQGHQVIVKKDYPIKNVLRKPDLAGRMVAWSVELSEFNITYIPRGAIKSQALADFVLELTDPPNEGESHPWTLSVDGSSNLRGSGAGVVLEWHEGVLIEQSLRFAFNQAGYEALIAGMKLTKEMEVQELKVQSDSQLVANQVSGEFQTKDPQLAKYLEKVKGMAKQFTMFELTYVPREQNARADLLAKLASTKKPGNHRTVIQETLKSPSINEVEIGMVVEEEDWRSPIIRYLQMDALPLARDEAAKIKKMAALYTMVGGKLYKRAFSAFMLLCVSNTEACRILKEVHESSCRSHIGSRSLAGKVMRVGFYWPNPHDDAAGYVRTYDKCQRYSNLHHAPGEPLKSVISPWSFYMWGVDILGPFPISTAQARWIIVAVDYFTKWVEALPISVFNGGTTLHHGLWSRCYDPSRDTTFHLEKGYFNIRENNAALEESLDLLQELREKAHFREFYIKQRAARKYNTRVIPRKFKEGDLVLKRPMGRDKGGKMAVNWEGPFRIQEAFEGGAYRLQTIEGETCPERGTSPI</sequence>
<dbReference type="SUPFAM" id="SSF53098">
    <property type="entry name" value="Ribonuclease H-like"/>
    <property type="match status" value="2"/>
</dbReference>
<dbReference type="GO" id="GO:0003676">
    <property type="term" value="F:nucleic acid binding"/>
    <property type="evidence" value="ECO:0007669"/>
    <property type="project" value="InterPro"/>
</dbReference>
<dbReference type="Pfam" id="PF00078">
    <property type="entry name" value="RVT_1"/>
    <property type="match status" value="1"/>
</dbReference>
<keyword evidence="6" id="KW-1185">Reference proteome</keyword>
<proteinExistence type="predicted"/>
<dbReference type="Proteomes" id="UP000242715">
    <property type="component" value="Unassembled WGS sequence"/>
</dbReference>
<feature type="compositionally biased region" description="Low complexity" evidence="3">
    <location>
        <begin position="259"/>
        <end position="272"/>
    </location>
</feature>
<organism evidence="5 6">
    <name type="scientific">Trifolium subterraneum</name>
    <name type="common">Subterranean clover</name>
    <dbReference type="NCBI Taxonomy" id="3900"/>
    <lineage>
        <taxon>Eukaryota</taxon>
        <taxon>Viridiplantae</taxon>
        <taxon>Streptophyta</taxon>
        <taxon>Embryophyta</taxon>
        <taxon>Tracheophyta</taxon>
        <taxon>Spermatophyta</taxon>
        <taxon>Magnoliopsida</taxon>
        <taxon>eudicotyledons</taxon>
        <taxon>Gunneridae</taxon>
        <taxon>Pentapetalae</taxon>
        <taxon>rosids</taxon>
        <taxon>fabids</taxon>
        <taxon>Fabales</taxon>
        <taxon>Fabaceae</taxon>
        <taxon>Papilionoideae</taxon>
        <taxon>50 kb inversion clade</taxon>
        <taxon>NPAAA clade</taxon>
        <taxon>Hologalegina</taxon>
        <taxon>IRL clade</taxon>
        <taxon>Trifolieae</taxon>
        <taxon>Trifolium</taxon>
    </lineage>
</organism>
<dbReference type="Pfam" id="PF13456">
    <property type="entry name" value="RVT_3"/>
    <property type="match status" value="1"/>
</dbReference>
<evidence type="ECO:0000313" key="6">
    <source>
        <dbReference type="Proteomes" id="UP000242715"/>
    </source>
</evidence>
<dbReference type="InterPro" id="IPR054722">
    <property type="entry name" value="PolX-like_BBD"/>
</dbReference>
<feature type="compositionally biased region" description="Basic and acidic residues" evidence="3">
    <location>
        <begin position="205"/>
        <end position="214"/>
    </location>
</feature>
<evidence type="ECO:0000256" key="3">
    <source>
        <dbReference type="SAM" id="MobiDB-lite"/>
    </source>
</evidence>
<dbReference type="PROSITE" id="PS50879">
    <property type="entry name" value="RNASE_H_1"/>
    <property type="match status" value="1"/>
</dbReference>
<gene>
    <name evidence="5" type="ORF">TSUD_150140</name>
</gene>
<feature type="compositionally biased region" description="Basic and acidic residues" evidence="3">
    <location>
        <begin position="280"/>
        <end position="292"/>
    </location>
</feature>
<keyword evidence="1" id="KW-0064">Aspartyl protease</keyword>
<dbReference type="Gene3D" id="2.40.70.10">
    <property type="entry name" value="Acid Proteases"/>
    <property type="match status" value="1"/>
</dbReference>
<dbReference type="GO" id="GO:0006310">
    <property type="term" value="P:DNA recombination"/>
    <property type="evidence" value="ECO:0007669"/>
    <property type="project" value="UniProtKB-KW"/>
</dbReference>
<keyword evidence="2" id="KW-0233">DNA recombination</keyword>
<evidence type="ECO:0000256" key="2">
    <source>
        <dbReference type="ARBA" id="ARBA00023172"/>
    </source>
</evidence>
<dbReference type="InterPro" id="IPR012337">
    <property type="entry name" value="RNaseH-like_sf"/>
</dbReference>
<dbReference type="OrthoDB" id="514193at2759"/>
<protein>
    <recommendedName>
        <fullName evidence="4">RNase H type-1 domain-containing protein</fullName>
    </recommendedName>
</protein>
<reference evidence="6" key="1">
    <citation type="journal article" date="2017" name="Front. Plant Sci.">
        <title>Climate Clever Clovers: New Paradigm to Reduce the Environmental Footprint of Ruminants by Breeding Low Methanogenic Forages Utilizing Haplotype Variation.</title>
        <authorList>
            <person name="Kaur P."/>
            <person name="Appels R."/>
            <person name="Bayer P.E."/>
            <person name="Keeble-Gagnere G."/>
            <person name="Wang J."/>
            <person name="Hirakawa H."/>
            <person name="Shirasawa K."/>
            <person name="Vercoe P."/>
            <person name="Stefanova K."/>
            <person name="Durmic Z."/>
            <person name="Nichols P."/>
            <person name="Revell C."/>
            <person name="Isobe S.N."/>
            <person name="Edwards D."/>
            <person name="Erskine W."/>
        </authorList>
    </citation>
    <scope>NUCLEOTIDE SEQUENCE [LARGE SCALE GENOMIC DNA]</scope>
    <source>
        <strain evidence="6">cv. Daliak</strain>
    </source>
</reference>
<dbReference type="CDD" id="cd01647">
    <property type="entry name" value="RT_LTR"/>
    <property type="match status" value="1"/>
</dbReference>
<dbReference type="GO" id="GO:0004523">
    <property type="term" value="F:RNA-DNA hybrid ribonuclease activity"/>
    <property type="evidence" value="ECO:0007669"/>
    <property type="project" value="InterPro"/>
</dbReference>
<dbReference type="Pfam" id="PF14223">
    <property type="entry name" value="Retrotran_gag_2"/>
    <property type="match status" value="1"/>
</dbReference>
<dbReference type="InterPro" id="IPR002156">
    <property type="entry name" value="RNaseH_domain"/>
</dbReference>
<dbReference type="SUPFAM" id="SSF56672">
    <property type="entry name" value="DNA/RNA polymerases"/>
    <property type="match status" value="1"/>
</dbReference>
<dbReference type="CDD" id="cd09279">
    <property type="entry name" value="RNase_HI_like"/>
    <property type="match status" value="1"/>
</dbReference>
<dbReference type="Gene3D" id="3.30.420.10">
    <property type="entry name" value="Ribonuclease H-like superfamily/Ribonuclease H"/>
    <property type="match status" value="2"/>
</dbReference>
<evidence type="ECO:0000256" key="1">
    <source>
        <dbReference type="ARBA" id="ARBA00022750"/>
    </source>
</evidence>
<dbReference type="InterPro" id="IPR000477">
    <property type="entry name" value="RT_dom"/>
</dbReference>
<dbReference type="GO" id="GO:0004190">
    <property type="term" value="F:aspartic-type endopeptidase activity"/>
    <property type="evidence" value="ECO:0007669"/>
    <property type="project" value="UniProtKB-KW"/>
</dbReference>
<evidence type="ECO:0000313" key="5">
    <source>
        <dbReference type="EMBL" id="GAU29444.1"/>
    </source>
</evidence>
<dbReference type="InterPro" id="IPR021109">
    <property type="entry name" value="Peptidase_aspartic_dom_sf"/>
</dbReference>
<evidence type="ECO:0000259" key="4">
    <source>
        <dbReference type="PROSITE" id="PS50879"/>
    </source>
</evidence>
<dbReference type="PANTHER" id="PTHR48475">
    <property type="entry name" value="RIBONUCLEASE H"/>
    <property type="match status" value="1"/>
</dbReference>
<dbReference type="InterPro" id="IPR036397">
    <property type="entry name" value="RNaseH_sf"/>
</dbReference>
<feature type="domain" description="RNase H type-1" evidence="4">
    <location>
        <begin position="1049"/>
        <end position="1174"/>
    </location>
</feature>
<dbReference type="Gene3D" id="1.10.340.70">
    <property type="match status" value="1"/>
</dbReference>
<keyword evidence="1" id="KW-0645">Protease</keyword>
<keyword evidence="1" id="KW-0378">Hydrolase</keyword>
<dbReference type="Pfam" id="PF22936">
    <property type="entry name" value="Pol_BBD"/>
    <property type="match status" value="1"/>
</dbReference>
<feature type="region of interest" description="Disordered" evidence="3">
    <location>
        <begin position="434"/>
        <end position="455"/>
    </location>
</feature>
<feature type="region of interest" description="Disordered" evidence="3">
    <location>
        <begin position="205"/>
        <end position="292"/>
    </location>
</feature>
<name>A0A2Z6M9Z6_TRISU</name>
<dbReference type="InterPro" id="IPR043502">
    <property type="entry name" value="DNA/RNA_pol_sf"/>
</dbReference>
<dbReference type="EMBL" id="DF973395">
    <property type="protein sequence ID" value="GAU29444.1"/>
    <property type="molecule type" value="Genomic_DNA"/>
</dbReference>
<dbReference type="InterPro" id="IPR043128">
    <property type="entry name" value="Rev_trsase/Diguanyl_cyclase"/>
</dbReference>